<keyword evidence="3" id="KW-1185">Reference proteome</keyword>
<evidence type="ECO:0000256" key="1">
    <source>
        <dbReference type="SAM" id="SignalP"/>
    </source>
</evidence>
<evidence type="ECO:0000313" key="2">
    <source>
        <dbReference type="EMBL" id="MED6234075.1"/>
    </source>
</evidence>
<keyword evidence="1" id="KW-0732">Signal</keyword>
<reference evidence="2 3" key="1">
    <citation type="submission" date="2021-07" db="EMBL/GenBank/DDBJ databases">
        <authorList>
            <person name="Palmer J.M."/>
        </authorList>
    </citation>
    <scope>NUCLEOTIDE SEQUENCE [LARGE SCALE GENOMIC DNA]</scope>
    <source>
        <strain evidence="2 3">AT_MEX2019</strain>
        <tissue evidence="2">Muscle</tissue>
    </source>
</reference>
<accession>A0ABU7A9J7</accession>
<dbReference type="EMBL" id="JAHUTI010004678">
    <property type="protein sequence ID" value="MED6234075.1"/>
    <property type="molecule type" value="Genomic_DNA"/>
</dbReference>
<comment type="caution">
    <text evidence="2">The sequence shown here is derived from an EMBL/GenBank/DDBJ whole genome shotgun (WGS) entry which is preliminary data.</text>
</comment>
<organism evidence="2 3">
    <name type="scientific">Ataeniobius toweri</name>
    <dbReference type="NCBI Taxonomy" id="208326"/>
    <lineage>
        <taxon>Eukaryota</taxon>
        <taxon>Metazoa</taxon>
        <taxon>Chordata</taxon>
        <taxon>Craniata</taxon>
        <taxon>Vertebrata</taxon>
        <taxon>Euteleostomi</taxon>
        <taxon>Actinopterygii</taxon>
        <taxon>Neopterygii</taxon>
        <taxon>Teleostei</taxon>
        <taxon>Neoteleostei</taxon>
        <taxon>Acanthomorphata</taxon>
        <taxon>Ovalentaria</taxon>
        <taxon>Atherinomorphae</taxon>
        <taxon>Cyprinodontiformes</taxon>
        <taxon>Goodeidae</taxon>
        <taxon>Ataeniobius</taxon>
    </lineage>
</organism>
<evidence type="ECO:0000313" key="3">
    <source>
        <dbReference type="Proteomes" id="UP001345963"/>
    </source>
</evidence>
<name>A0ABU7A9J7_9TELE</name>
<sequence length="158" mass="17788">MLLKYFQIMFFSHNVICFVKCTSPPCNTDNMKLPVGIVFLGVQVFSLSSKRNNDQCSYTHMFQFHQTTGHAPKNQGLCPDCICKQHSGFYAACGVMTSSLLSSLSAHVGIGLVSLWIMTSFSASTRSFVFVLGSNKTNKNKKRHIHLWETECPKRYYG</sequence>
<proteinExistence type="predicted"/>
<gene>
    <name evidence="2" type="ORF">ATANTOWER_021720</name>
</gene>
<feature type="signal peptide" evidence="1">
    <location>
        <begin position="1"/>
        <end position="17"/>
    </location>
</feature>
<protein>
    <submittedName>
        <fullName evidence="2">Uncharacterized protein</fullName>
    </submittedName>
</protein>
<feature type="chain" id="PRO_5047259870" evidence="1">
    <location>
        <begin position="18"/>
        <end position="158"/>
    </location>
</feature>
<dbReference type="Proteomes" id="UP001345963">
    <property type="component" value="Unassembled WGS sequence"/>
</dbReference>